<name>A0ABQ0T397_9BACL</name>
<accession>A0ABQ0T397</accession>
<keyword evidence="2" id="KW-1185">Reference proteome</keyword>
<organism evidence="1 2">
    <name type="scientific">Brevibacillus formosus</name>
    <dbReference type="NCBI Taxonomy" id="54913"/>
    <lineage>
        <taxon>Bacteria</taxon>
        <taxon>Bacillati</taxon>
        <taxon>Bacillota</taxon>
        <taxon>Bacilli</taxon>
        <taxon>Bacillales</taxon>
        <taxon>Paenibacillaceae</taxon>
        <taxon>Brevibacillus</taxon>
    </lineage>
</organism>
<evidence type="ECO:0000313" key="1">
    <source>
        <dbReference type="EMBL" id="GED57570.1"/>
    </source>
</evidence>
<reference evidence="1 2" key="1">
    <citation type="submission" date="2019-06" db="EMBL/GenBank/DDBJ databases">
        <title>Whole genome shotgun sequence of Brevibacillus formosus NBRC 15716.</title>
        <authorList>
            <person name="Hosoyama A."/>
            <person name="Uohara A."/>
            <person name="Ohji S."/>
            <person name="Ichikawa N."/>
        </authorList>
    </citation>
    <scope>NUCLEOTIDE SEQUENCE [LARGE SCALE GENOMIC DNA]</scope>
    <source>
        <strain evidence="1 2">NBRC 15716</strain>
    </source>
</reference>
<comment type="caution">
    <text evidence="1">The sequence shown here is derived from an EMBL/GenBank/DDBJ whole genome shotgun (WGS) entry which is preliminary data.</text>
</comment>
<sequence>MEEDQRSNAAEKTEEISTRALEKSGLFLLLGQVSASFCFQKLTLAHNAGLMIDLVNTRYYTSK</sequence>
<evidence type="ECO:0000313" key="2">
    <source>
        <dbReference type="Proteomes" id="UP000319498"/>
    </source>
</evidence>
<proteinExistence type="predicted"/>
<gene>
    <name evidence="1" type="ORF">BFO01nite_17020</name>
</gene>
<dbReference type="EMBL" id="BJOL01000010">
    <property type="protein sequence ID" value="GED57570.1"/>
    <property type="molecule type" value="Genomic_DNA"/>
</dbReference>
<dbReference type="Proteomes" id="UP000319498">
    <property type="component" value="Unassembled WGS sequence"/>
</dbReference>
<protein>
    <submittedName>
        <fullName evidence="1">Uncharacterized protein</fullName>
    </submittedName>
</protein>